<protein>
    <submittedName>
        <fullName evidence="4">Glycoside hydrolase family 127 protein</fullName>
    </submittedName>
</protein>
<dbReference type="EMBL" id="CP034437">
    <property type="protein sequence ID" value="AZN43118.1"/>
    <property type="molecule type" value="Genomic_DNA"/>
</dbReference>
<organism evidence="4 5">
    <name type="scientific">Paenibacillus albus</name>
    <dbReference type="NCBI Taxonomy" id="2495582"/>
    <lineage>
        <taxon>Bacteria</taxon>
        <taxon>Bacillati</taxon>
        <taxon>Bacillota</taxon>
        <taxon>Bacilli</taxon>
        <taxon>Bacillales</taxon>
        <taxon>Paenibacillaceae</taxon>
        <taxon>Paenibacillus</taxon>
    </lineage>
</organism>
<dbReference type="PANTHER" id="PTHR43465">
    <property type="entry name" value="DUF1680 DOMAIN PROTEIN (AFU_ORTHOLOGUE AFUA_1G08910)"/>
    <property type="match status" value="1"/>
</dbReference>
<feature type="domain" description="Non-reducing end beta-L-arabinofuranosidase-like GH127 C-terminal" evidence="3">
    <location>
        <begin position="545"/>
        <end position="654"/>
    </location>
</feature>
<dbReference type="Proteomes" id="UP000272528">
    <property type="component" value="Chromosome"/>
</dbReference>
<dbReference type="Pfam" id="PF07944">
    <property type="entry name" value="Beta-AFase-like_GH127_cat"/>
    <property type="match status" value="1"/>
</dbReference>
<dbReference type="InterPro" id="IPR049046">
    <property type="entry name" value="Beta-AFase-like_GH127_middle"/>
</dbReference>
<dbReference type="AlphaFoldDB" id="A0A3Q8XA59"/>
<dbReference type="Pfam" id="PF20737">
    <property type="entry name" value="Glyco_hydro127C"/>
    <property type="match status" value="1"/>
</dbReference>
<evidence type="ECO:0000259" key="2">
    <source>
        <dbReference type="Pfam" id="PF20736"/>
    </source>
</evidence>
<sequence length="665" mass="74577">MNKIAAMSKITPVTWKDVTINDGFWGQWQKTNASSTVNAVYNRFKETGRIDAMKLSWKEGMPDMPHVYWDSDVAKWMEGAAYILYYHPDQEISEKLDNIIDMIEASQHESGYFNSYFQTIEPDKIFTDRTAHELYTAGHMIEAAVAHFYSTGSKRFLGLMTRFADHIESVFKINGNQYYSTCGHQELELALFRLWQATGEKRYMELSKHFIDKRGTDPRDRVFSVKNGEYPADPPLRCQLEYNDTYAQDDAPARDLPAAAGHAVRAMYFYSSMADISREYGDDELYEACLRLWDDSTLRKMYVTGGVSADRFGEAIGMAYTLPNAGSYAETCASIGMAFFAQRMFSIKPDAIYADIIERQMYNGALAGLSLDGASFFYDNALQSVPAYNDFTTGIHDKRLPFPHYRRQRVFECSCCPPNILRFIAALGEYVYATENDTLFISQYIQSSAQMQLASGALKVKQTTNYPWQETVSFQIEGDAAVKATLAFRVPGWCTNSSVSVNGTSLMSDHSLAAGVSLSQGYLYVPASLIGDGVVTLTFPMPVTELEANPLVAEDSGKVALMRGPLVYCLEAVDNGFNLLDAVVLRDPQYRTEIKDISGIPMVVLRGDAAVRTNDQWDKALYRTGGSKYEKVTFTAIPYFAWANREAGDMSVWLHKEASITDAIG</sequence>
<dbReference type="KEGG" id="palb:EJC50_28015"/>
<evidence type="ECO:0000259" key="1">
    <source>
        <dbReference type="Pfam" id="PF07944"/>
    </source>
</evidence>
<feature type="domain" description="Non-reducing end beta-L-arabinofuranosidase-like GH127 middle" evidence="2">
    <location>
        <begin position="439"/>
        <end position="541"/>
    </location>
</feature>
<dbReference type="Pfam" id="PF20736">
    <property type="entry name" value="Glyco_hydro127M"/>
    <property type="match status" value="1"/>
</dbReference>
<evidence type="ECO:0000259" key="3">
    <source>
        <dbReference type="Pfam" id="PF20737"/>
    </source>
</evidence>
<dbReference type="InterPro" id="IPR012878">
    <property type="entry name" value="Beta-AFase-like_GH127_cat"/>
</dbReference>
<evidence type="ECO:0000313" key="5">
    <source>
        <dbReference type="Proteomes" id="UP000272528"/>
    </source>
</evidence>
<dbReference type="SUPFAM" id="SSF48208">
    <property type="entry name" value="Six-hairpin glycosidases"/>
    <property type="match status" value="1"/>
</dbReference>
<dbReference type="GO" id="GO:0016787">
    <property type="term" value="F:hydrolase activity"/>
    <property type="evidence" value="ECO:0007669"/>
    <property type="project" value="UniProtKB-KW"/>
</dbReference>
<evidence type="ECO:0000313" key="4">
    <source>
        <dbReference type="EMBL" id="AZN43118.1"/>
    </source>
</evidence>
<dbReference type="InterPro" id="IPR049049">
    <property type="entry name" value="Beta-AFase-like_GH127_C"/>
</dbReference>
<keyword evidence="5" id="KW-1185">Reference proteome</keyword>
<dbReference type="RefSeq" id="WP_126019386.1">
    <property type="nucleotide sequence ID" value="NZ_CP034437.1"/>
</dbReference>
<dbReference type="OrthoDB" id="9757939at2"/>
<feature type="domain" description="Non-reducing end beta-L-arabinofuranosidase-like GH127 catalytic" evidence="1">
    <location>
        <begin position="17"/>
        <end position="428"/>
    </location>
</feature>
<dbReference type="PANTHER" id="PTHR43465:SF2">
    <property type="entry name" value="DUF1680 DOMAIN PROTEIN (AFU_ORTHOLOGUE AFUA_1G08910)"/>
    <property type="match status" value="1"/>
</dbReference>
<dbReference type="InterPro" id="IPR008928">
    <property type="entry name" value="6-hairpin_glycosidase_sf"/>
</dbReference>
<reference evidence="5" key="1">
    <citation type="submission" date="2018-12" db="EMBL/GenBank/DDBJ databases">
        <title>Genome sequence of Peanibacillus sp.</title>
        <authorList>
            <person name="Subramani G."/>
            <person name="Srinivasan S."/>
            <person name="Kim M.K."/>
        </authorList>
    </citation>
    <scope>NUCLEOTIDE SEQUENCE [LARGE SCALE GENOMIC DNA]</scope>
    <source>
        <strain evidence="5">18JY67-1</strain>
    </source>
</reference>
<keyword evidence="4" id="KW-0378">Hydrolase</keyword>
<name>A0A3Q8XA59_9BACL</name>
<gene>
    <name evidence="4" type="ORF">EJC50_28015</name>
</gene>
<proteinExistence type="predicted"/>
<dbReference type="InterPro" id="IPR049174">
    <property type="entry name" value="Beta-AFase-like"/>
</dbReference>
<dbReference type="GO" id="GO:0005975">
    <property type="term" value="P:carbohydrate metabolic process"/>
    <property type="evidence" value="ECO:0007669"/>
    <property type="project" value="InterPro"/>
</dbReference>
<accession>A0A3Q8XA59</accession>